<sequence>MLLPSEMLGRRSEILPKGTKRWLKPAGELLVSLPPVKKGTCILISTPSVVPWSQQPFARLSFQLMADPHTPLSVCEETNFQTLKIWHKDYVD</sequence>
<organism evidence="1 2">
    <name type="scientific">Alligator mississippiensis</name>
    <name type="common">American alligator</name>
    <dbReference type="NCBI Taxonomy" id="8496"/>
    <lineage>
        <taxon>Eukaryota</taxon>
        <taxon>Metazoa</taxon>
        <taxon>Chordata</taxon>
        <taxon>Craniata</taxon>
        <taxon>Vertebrata</taxon>
        <taxon>Euteleostomi</taxon>
        <taxon>Archelosauria</taxon>
        <taxon>Archosauria</taxon>
        <taxon>Crocodylia</taxon>
        <taxon>Alligatoridae</taxon>
        <taxon>Alligatorinae</taxon>
        <taxon>Alligator</taxon>
    </lineage>
</organism>
<accession>A0A151MVN5</accession>
<proteinExistence type="predicted"/>
<dbReference type="AlphaFoldDB" id="A0A151MVN5"/>
<evidence type="ECO:0000313" key="2">
    <source>
        <dbReference type="Proteomes" id="UP000050525"/>
    </source>
</evidence>
<gene>
    <name evidence="1" type="ORF">Y1Q_0005351</name>
</gene>
<comment type="caution">
    <text evidence="1">The sequence shown here is derived from an EMBL/GenBank/DDBJ whole genome shotgun (WGS) entry which is preliminary data.</text>
</comment>
<evidence type="ECO:0000313" key="1">
    <source>
        <dbReference type="EMBL" id="KYO28554.1"/>
    </source>
</evidence>
<reference evidence="1 2" key="1">
    <citation type="journal article" date="2012" name="Genome Biol.">
        <title>Sequencing three crocodilian genomes to illuminate the evolution of archosaurs and amniotes.</title>
        <authorList>
            <person name="St John J.A."/>
            <person name="Braun E.L."/>
            <person name="Isberg S.R."/>
            <person name="Miles L.G."/>
            <person name="Chong A.Y."/>
            <person name="Gongora J."/>
            <person name="Dalzell P."/>
            <person name="Moran C."/>
            <person name="Bed'hom B."/>
            <person name="Abzhanov A."/>
            <person name="Burgess S.C."/>
            <person name="Cooksey A.M."/>
            <person name="Castoe T.A."/>
            <person name="Crawford N.G."/>
            <person name="Densmore L.D."/>
            <person name="Drew J.C."/>
            <person name="Edwards S.V."/>
            <person name="Faircloth B.C."/>
            <person name="Fujita M.K."/>
            <person name="Greenwold M.J."/>
            <person name="Hoffmann F.G."/>
            <person name="Howard J.M."/>
            <person name="Iguchi T."/>
            <person name="Janes D.E."/>
            <person name="Khan S.Y."/>
            <person name="Kohno S."/>
            <person name="de Koning A.J."/>
            <person name="Lance S.L."/>
            <person name="McCarthy F.M."/>
            <person name="McCormack J.E."/>
            <person name="Merchant M.E."/>
            <person name="Peterson D.G."/>
            <person name="Pollock D.D."/>
            <person name="Pourmand N."/>
            <person name="Raney B.J."/>
            <person name="Roessler K.A."/>
            <person name="Sanford J.R."/>
            <person name="Sawyer R.H."/>
            <person name="Schmidt C.J."/>
            <person name="Triplett E.W."/>
            <person name="Tuberville T.D."/>
            <person name="Venegas-Anaya M."/>
            <person name="Howard J.T."/>
            <person name="Jarvis E.D."/>
            <person name="Guillette L.J.Jr."/>
            <person name="Glenn T.C."/>
            <person name="Green R.E."/>
            <person name="Ray D.A."/>
        </authorList>
    </citation>
    <scope>NUCLEOTIDE SEQUENCE [LARGE SCALE GENOMIC DNA]</scope>
    <source>
        <strain evidence="1">KSC_2009_1</strain>
    </source>
</reference>
<dbReference type="EMBL" id="AKHW03004889">
    <property type="protein sequence ID" value="KYO28554.1"/>
    <property type="molecule type" value="Genomic_DNA"/>
</dbReference>
<protein>
    <submittedName>
        <fullName evidence="1">Uncharacterized protein</fullName>
    </submittedName>
</protein>
<keyword evidence="2" id="KW-1185">Reference proteome</keyword>
<name>A0A151MVN5_ALLMI</name>
<dbReference type="Proteomes" id="UP000050525">
    <property type="component" value="Unassembled WGS sequence"/>
</dbReference>